<feature type="region of interest" description="Disordered" evidence="1">
    <location>
        <begin position="679"/>
        <end position="719"/>
    </location>
</feature>
<feature type="region of interest" description="Disordered" evidence="1">
    <location>
        <begin position="522"/>
        <end position="600"/>
    </location>
</feature>
<accession>A0AAN9G6M5</accession>
<protein>
    <submittedName>
        <fullName evidence="2">Uncharacterized protein</fullName>
    </submittedName>
</protein>
<organism evidence="2 3">
    <name type="scientific">Littorina saxatilis</name>
    <dbReference type="NCBI Taxonomy" id="31220"/>
    <lineage>
        <taxon>Eukaryota</taxon>
        <taxon>Metazoa</taxon>
        <taxon>Spiralia</taxon>
        <taxon>Lophotrochozoa</taxon>
        <taxon>Mollusca</taxon>
        <taxon>Gastropoda</taxon>
        <taxon>Caenogastropoda</taxon>
        <taxon>Littorinimorpha</taxon>
        <taxon>Littorinoidea</taxon>
        <taxon>Littorinidae</taxon>
        <taxon>Littorina</taxon>
    </lineage>
</organism>
<dbReference type="Proteomes" id="UP001374579">
    <property type="component" value="Unassembled WGS sequence"/>
</dbReference>
<feature type="compositionally biased region" description="Polar residues" evidence="1">
    <location>
        <begin position="239"/>
        <end position="256"/>
    </location>
</feature>
<reference evidence="2 3" key="1">
    <citation type="submission" date="2024-02" db="EMBL/GenBank/DDBJ databases">
        <title>Chromosome-scale genome assembly of the rough periwinkle Littorina saxatilis.</title>
        <authorList>
            <person name="De Jode A."/>
            <person name="Faria R."/>
            <person name="Formenti G."/>
            <person name="Sims Y."/>
            <person name="Smith T.P."/>
            <person name="Tracey A."/>
            <person name="Wood J.M.D."/>
            <person name="Zagrodzka Z.B."/>
            <person name="Johannesson K."/>
            <person name="Butlin R.K."/>
            <person name="Leder E.H."/>
        </authorList>
    </citation>
    <scope>NUCLEOTIDE SEQUENCE [LARGE SCALE GENOMIC DNA]</scope>
    <source>
        <strain evidence="2">Snail1</strain>
        <tissue evidence="2">Muscle</tissue>
    </source>
</reference>
<feature type="compositionally biased region" description="Basic and acidic residues" evidence="1">
    <location>
        <begin position="97"/>
        <end position="123"/>
    </location>
</feature>
<gene>
    <name evidence="2" type="ORF">V1264_003903</name>
</gene>
<dbReference type="EMBL" id="JBAMIC010000013">
    <property type="protein sequence ID" value="KAK7096857.1"/>
    <property type="molecule type" value="Genomic_DNA"/>
</dbReference>
<feature type="compositionally biased region" description="Polar residues" evidence="1">
    <location>
        <begin position="21"/>
        <end position="58"/>
    </location>
</feature>
<feature type="compositionally biased region" description="Low complexity" evidence="1">
    <location>
        <begin position="140"/>
        <end position="155"/>
    </location>
</feature>
<feature type="compositionally biased region" description="Acidic residues" evidence="1">
    <location>
        <begin position="211"/>
        <end position="224"/>
    </location>
</feature>
<dbReference type="AlphaFoldDB" id="A0AAN9G6M5"/>
<feature type="region of interest" description="Disordered" evidence="1">
    <location>
        <begin position="1"/>
        <end position="399"/>
    </location>
</feature>
<sequence length="831" mass="90587">MDIQIPLAEQDTGTEGHPTDRSLTQTVSDGWSREGQASSLTSRSLAPSGVSQALSSHTAVEDKADADVCTGNDLNEPASGDDTQGDEHTRIPLKSPGTERDNENNFSEDTYRSTRLAAEEATDRYLAALSSADSQEGEQESVTTMETAEESAAADSEAKNTETESEQKTEEIGADDEQAEVEPSSTEQNEDDTSNGAQYEETSEANNENVIDIDQENSENEESTLAENSSNKSDDNDNTEQPGTDSKTVDHNSGSGFTAEAGDAETPRNPQDLEQNQDEIPAEEFDKLEDTQKGVFLIENAQQQNQDNEIPAEESNKLEDTQKGVFLTENARQEDQDDGSDISDVRANTPNWDEEGAENDAASLSDGGGVSQKPGRSSARSRMRPLTRSTMHGEVAPGRRAVVNTPVSFLTATDFHAEVIRNVESRNTSHAGQDTAREAAFQRAMTLMTTRCDDKDAAVDAGGVYSKAIDGTYGPKCPQYFYVQQCTPKPMAPLKAWRGYHGNIYFEPMNIHKVRGGKRADSAADSYATRKPTPSCKSASSRRTRTMTPASRSRALVPVSNGDEGSVVTTGEGQINPSRSTTRQTIKRGPTSAKSRTSSRSVAAISQHHVLYLDKQVVIRQDNSAIHEELDVIEKQQATGSLNVHSRRHFPQDLRARVGRSGASSAKFDRICRGSVAHTLRRAKSGGPLGNSMSRSVPQQQQQQQQRPRNQKNTYPALGSKSHTELIIVGDKFAPAAAMSPLLRTQTQFSQSSQRVTVNSPDLYGAFERLPPLEQVRISLRQMDASGDDSLAARVSTPYTFGSNVGVVELKPFIKYSPDVKAQYNRQIKFD</sequence>
<name>A0AAN9G6M5_9CAEN</name>
<proteinExistence type="predicted"/>
<evidence type="ECO:0000313" key="3">
    <source>
        <dbReference type="Proteomes" id="UP001374579"/>
    </source>
</evidence>
<feature type="compositionally biased region" description="Polar residues" evidence="1">
    <location>
        <begin position="567"/>
        <end position="584"/>
    </location>
</feature>
<keyword evidence="3" id="KW-1185">Reference proteome</keyword>
<evidence type="ECO:0000256" key="1">
    <source>
        <dbReference type="SAM" id="MobiDB-lite"/>
    </source>
</evidence>
<comment type="caution">
    <text evidence="2">The sequence shown here is derived from an EMBL/GenBank/DDBJ whole genome shotgun (WGS) entry which is preliminary data.</text>
</comment>
<evidence type="ECO:0000313" key="2">
    <source>
        <dbReference type="EMBL" id="KAK7096857.1"/>
    </source>
</evidence>
<feature type="compositionally biased region" description="Basic and acidic residues" evidence="1">
    <location>
        <begin position="156"/>
        <end position="171"/>
    </location>
</feature>